<evidence type="ECO:0000259" key="10">
    <source>
        <dbReference type="Pfam" id="PF02771"/>
    </source>
</evidence>
<dbReference type="Pfam" id="PF02770">
    <property type="entry name" value="Acyl-CoA_dh_M"/>
    <property type="match status" value="1"/>
</dbReference>
<evidence type="ECO:0000256" key="4">
    <source>
        <dbReference type="ARBA" id="ARBA00022630"/>
    </source>
</evidence>
<dbReference type="AlphaFoldDB" id="A0A5K7ZNC4"/>
<dbReference type="InterPro" id="IPR009100">
    <property type="entry name" value="AcylCoA_DH/oxidase_NM_dom_sf"/>
</dbReference>
<dbReference type="Pfam" id="PF02771">
    <property type="entry name" value="Acyl-CoA_dh_N"/>
    <property type="match status" value="1"/>
</dbReference>
<evidence type="ECO:0000256" key="1">
    <source>
        <dbReference type="ARBA" id="ARBA00001974"/>
    </source>
</evidence>
<evidence type="ECO:0000256" key="3">
    <source>
        <dbReference type="ARBA" id="ARBA00011881"/>
    </source>
</evidence>
<dbReference type="EMBL" id="AP021876">
    <property type="protein sequence ID" value="BBO82681.1"/>
    <property type="molecule type" value="Genomic_DNA"/>
</dbReference>
<dbReference type="FunFam" id="1.10.540.10:FF:000002">
    <property type="entry name" value="Acyl-CoA dehydrogenase FadE19"/>
    <property type="match status" value="1"/>
</dbReference>
<comment type="cofactor">
    <cofactor evidence="1 7">
        <name>FAD</name>
        <dbReference type="ChEBI" id="CHEBI:57692"/>
    </cofactor>
</comment>
<name>A0A5K7ZNC4_9BACT</name>
<accession>A0A5K7ZNC4</accession>
<dbReference type="InterPro" id="IPR036250">
    <property type="entry name" value="AcylCo_DH-like_C"/>
</dbReference>
<evidence type="ECO:0000256" key="6">
    <source>
        <dbReference type="ARBA" id="ARBA00023002"/>
    </source>
</evidence>
<organism evidence="11 12">
    <name type="scientific">Desulfosarcina ovata subsp. sediminis</name>
    <dbReference type="NCBI Taxonomy" id="885957"/>
    <lineage>
        <taxon>Bacteria</taxon>
        <taxon>Pseudomonadati</taxon>
        <taxon>Thermodesulfobacteriota</taxon>
        <taxon>Desulfobacteria</taxon>
        <taxon>Desulfobacterales</taxon>
        <taxon>Desulfosarcinaceae</taxon>
        <taxon>Desulfosarcina</taxon>
    </lineage>
</organism>
<dbReference type="GO" id="GO:0050660">
    <property type="term" value="F:flavin adenine dinucleotide binding"/>
    <property type="evidence" value="ECO:0007669"/>
    <property type="project" value="InterPro"/>
</dbReference>
<keyword evidence="5 7" id="KW-0274">FAD</keyword>
<dbReference type="Pfam" id="PF00441">
    <property type="entry name" value="Acyl-CoA_dh_1"/>
    <property type="match status" value="1"/>
</dbReference>
<dbReference type="SUPFAM" id="SSF47203">
    <property type="entry name" value="Acyl-CoA dehydrogenase C-terminal domain-like"/>
    <property type="match status" value="1"/>
</dbReference>
<dbReference type="InterPro" id="IPR013786">
    <property type="entry name" value="AcylCoA_DH/ox_N"/>
</dbReference>
<dbReference type="InterPro" id="IPR006091">
    <property type="entry name" value="Acyl-CoA_Oxase/DH_mid-dom"/>
</dbReference>
<evidence type="ECO:0000256" key="5">
    <source>
        <dbReference type="ARBA" id="ARBA00022827"/>
    </source>
</evidence>
<feature type="domain" description="Acyl-CoA oxidase/dehydrogenase middle" evidence="9">
    <location>
        <begin position="121"/>
        <end position="215"/>
    </location>
</feature>
<sequence length="389" mass="43439">MDFEFSKHQKMIQKEVRRFAQEELAPRYQEWDRQKRYPRELVKKMGELGFIGVSVSQENGGLGESFVTEGIVCEEISRGDCSISMSTNVANHLCGGLLEQGHKEAKDTFLKPFLAGEKIPAFCLTEPGCGTDAAALQTRAEKKGAAYVLNGEKSGITAIMDADFALVFAKTDPDAGARGVSCFVIPMDLPGVSTQSYEDLGCNAVVRGSLFLQDVEIPETYLIGQEGKGFKLAMQGFDLSRILLCLEALAPAFVSLEETLDYVKQRQAFGRPLATFEGVSFPIIEHVSLLEAVRLLCYKALWLREQGRSSSKEAGMVKWMAPRFSTNAIRDCIVLHGHYGYTKDYPLEQRLRDVLAIEIADGTSQVSKLVVQRELFGRDFLPYNYRYYR</sequence>
<feature type="domain" description="Acyl-CoA dehydrogenase/oxidase C-terminal" evidence="8">
    <location>
        <begin position="227"/>
        <end position="375"/>
    </location>
</feature>
<comment type="subunit">
    <text evidence="3">Homotetramer.</text>
</comment>
<evidence type="ECO:0000313" key="11">
    <source>
        <dbReference type="EMBL" id="BBO82681.1"/>
    </source>
</evidence>
<protein>
    <submittedName>
        <fullName evidence="11">Acyl-CoA dehydrogenase</fullName>
    </submittedName>
</protein>
<dbReference type="SUPFAM" id="SSF56645">
    <property type="entry name" value="Acyl-CoA dehydrogenase NM domain-like"/>
    <property type="match status" value="1"/>
</dbReference>
<evidence type="ECO:0000256" key="2">
    <source>
        <dbReference type="ARBA" id="ARBA00009347"/>
    </source>
</evidence>
<dbReference type="FunFam" id="2.40.110.10:FF:000002">
    <property type="entry name" value="Acyl-CoA dehydrogenase fadE12"/>
    <property type="match status" value="1"/>
</dbReference>
<keyword evidence="6 7" id="KW-0560">Oxidoreductase</keyword>
<dbReference type="GO" id="GO:0003995">
    <property type="term" value="F:acyl-CoA dehydrogenase activity"/>
    <property type="evidence" value="ECO:0007669"/>
    <property type="project" value="TreeGrafter"/>
</dbReference>
<dbReference type="InterPro" id="IPR046373">
    <property type="entry name" value="Acyl-CoA_Oxase/DH_mid-dom_sf"/>
</dbReference>
<dbReference type="InterPro" id="IPR037069">
    <property type="entry name" value="AcylCoA_DH/ox_N_sf"/>
</dbReference>
<dbReference type="InterPro" id="IPR009075">
    <property type="entry name" value="AcylCo_DH/oxidase_C"/>
</dbReference>
<dbReference type="Gene3D" id="1.10.540.10">
    <property type="entry name" value="Acyl-CoA dehydrogenase/oxidase, N-terminal domain"/>
    <property type="match status" value="1"/>
</dbReference>
<evidence type="ECO:0000259" key="9">
    <source>
        <dbReference type="Pfam" id="PF02770"/>
    </source>
</evidence>
<proteinExistence type="inferred from homology"/>
<dbReference type="RefSeq" id="WP_155323068.1">
    <property type="nucleotide sequence ID" value="NZ_AP021876.1"/>
</dbReference>
<dbReference type="Gene3D" id="2.40.110.10">
    <property type="entry name" value="Butyryl-CoA Dehydrogenase, subunit A, domain 2"/>
    <property type="match status" value="1"/>
</dbReference>
<feature type="domain" description="Acyl-CoA dehydrogenase/oxidase N-terminal" evidence="10">
    <location>
        <begin position="7"/>
        <end position="117"/>
    </location>
</feature>
<evidence type="ECO:0000259" key="8">
    <source>
        <dbReference type="Pfam" id="PF00441"/>
    </source>
</evidence>
<comment type="similarity">
    <text evidence="2 7">Belongs to the acyl-CoA dehydrogenase family.</text>
</comment>
<dbReference type="Gene3D" id="1.20.140.10">
    <property type="entry name" value="Butyryl-CoA Dehydrogenase, subunit A, domain 3"/>
    <property type="match status" value="1"/>
</dbReference>
<gene>
    <name evidence="11" type="ORF">DSCO28_32470</name>
</gene>
<evidence type="ECO:0000313" key="12">
    <source>
        <dbReference type="Proteomes" id="UP000425960"/>
    </source>
</evidence>
<dbReference type="PANTHER" id="PTHR43884">
    <property type="entry name" value="ACYL-COA DEHYDROGENASE"/>
    <property type="match status" value="1"/>
</dbReference>
<dbReference type="KEGG" id="dov:DSCO28_32470"/>
<keyword evidence="4 7" id="KW-0285">Flavoprotein</keyword>
<dbReference type="PANTHER" id="PTHR43884:SF12">
    <property type="entry name" value="ISOVALERYL-COA DEHYDROGENASE, MITOCHONDRIAL-RELATED"/>
    <property type="match status" value="1"/>
</dbReference>
<evidence type="ECO:0000256" key="7">
    <source>
        <dbReference type="RuleBase" id="RU362125"/>
    </source>
</evidence>
<dbReference type="Proteomes" id="UP000425960">
    <property type="component" value="Chromosome"/>
</dbReference>
<reference evidence="11 12" key="1">
    <citation type="submission" date="2019-11" db="EMBL/GenBank/DDBJ databases">
        <title>Comparative genomics of hydrocarbon-degrading Desulfosarcina strains.</title>
        <authorList>
            <person name="Watanabe M."/>
            <person name="Kojima H."/>
            <person name="Fukui M."/>
        </authorList>
    </citation>
    <scope>NUCLEOTIDE SEQUENCE [LARGE SCALE GENOMIC DNA]</scope>
    <source>
        <strain evidence="11 12">28bB2T</strain>
    </source>
</reference>